<name>A0A0F9BCE9_9ZZZZ</name>
<organism evidence="1">
    <name type="scientific">marine sediment metagenome</name>
    <dbReference type="NCBI Taxonomy" id="412755"/>
    <lineage>
        <taxon>unclassified sequences</taxon>
        <taxon>metagenomes</taxon>
        <taxon>ecological metagenomes</taxon>
    </lineage>
</organism>
<gene>
    <name evidence="1" type="ORF">LCGC14_2744370</name>
</gene>
<accession>A0A0F9BCE9</accession>
<evidence type="ECO:0000313" key="1">
    <source>
        <dbReference type="EMBL" id="KKK88319.1"/>
    </source>
</evidence>
<dbReference type="AlphaFoldDB" id="A0A0F9BCE9"/>
<comment type="caution">
    <text evidence="1">The sequence shown here is derived from an EMBL/GenBank/DDBJ whole genome shotgun (WGS) entry which is preliminary data.</text>
</comment>
<sequence>MDTKNTILAKSFVDTLVANLDNIKLSDEEFRQFCRNTVPIIEGTDYVQPTETMMSEKEKAIQVALGTLDIPELVPIDLNKPHGDFDHPDLKEGEDYLVHYWGEYQLGNIDSDTREFCVGAYLRRVNECDSIWFIKGRNK</sequence>
<proteinExistence type="predicted"/>
<dbReference type="EMBL" id="LAZR01050006">
    <property type="protein sequence ID" value="KKK88319.1"/>
    <property type="molecule type" value="Genomic_DNA"/>
</dbReference>
<protein>
    <submittedName>
        <fullName evidence="1">Uncharacterized protein</fullName>
    </submittedName>
</protein>
<reference evidence="1" key="1">
    <citation type="journal article" date="2015" name="Nature">
        <title>Complex archaea that bridge the gap between prokaryotes and eukaryotes.</title>
        <authorList>
            <person name="Spang A."/>
            <person name="Saw J.H."/>
            <person name="Jorgensen S.L."/>
            <person name="Zaremba-Niedzwiedzka K."/>
            <person name="Martijn J."/>
            <person name="Lind A.E."/>
            <person name="van Eijk R."/>
            <person name="Schleper C."/>
            <person name="Guy L."/>
            <person name="Ettema T.J."/>
        </authorList>
    </citation>
    <scope>NUCLEOTIDE SEQUENCE</scope>
</reference>